<keyword evidence="3" id="KW-0808">Transferase</keyword>
<dbReference type="PANTHER" id="PTHR33571">
    <property type="entry name" value="SSL8005 PROTEIN"/>
    <property type="match status" value="1"/>
</dbReference>
<accession>A0ABY1NF08</accession>
<keyword evidence="2" id="KW-1277">Toxin-antitoxin system</keyword>
<evidence type="ECO:0000256" key="7">
    <source>
        <dbReference type="ARBA" id="ARBA00022840"/>
    </source>
</evidence>
<comment type="caution">
    <text evidence="11">The sequence shown here is derived from an EMBL/GenBank/DDBJ whole genome shotgun (WGS) entry which is preliminary data.</text>
</comment>
<evidence type="ECO:0000313" key="11">
    <source>
        <dbReference type="EMBL" id="SMP07572.1"/>
    </source>
</evidence>
<evidence type="ECO:0000259" key="10">
    <source>
        <dbReference type="Pfam" id="PF01909"/>
    </source>
</evidence>
<dbReference type="RefSeq" id="WP_283400000.1">
    <property type="nucleotide sequence ID" value="NZ_FXUB01000001.1"/>
</dbReference>
<dbReference type="Proteomes" id="UP001157911">
    <property type="component" value="Unassembled WGS sequence"/>
</dbReference>
<comment type="similarity">
    <text evidence="9">Belongs to the MntA antitoxin family.</text>
</comment>
<evidence type="ECO:0000256" key="4">
    <source>
        <dbReference type="ARBA" id="ARBA00022695"/>
    </source>
</evidence>
<dbReference type="SUPFAM" id="SSF81301">
    <property type="entry name" value="Nucleotidyltransferase"/>
    <property type="match status" value="1"/>
</dbReference>
<organism evidence="11 12">
    <name type="scientific">Desulfurobacterium pacificum</name>
    <dbReference type="NCBI Taxonomy" id="240166"/>
    <lineage>
        <taxon>Bacteria</taxon>
        <taxon>Pseudomonadati</taxon>
        <taxon>Aquificota</taxon>
        <taxon>Aquificia</taxon>
        <taxon>Desulfurobacteriales</taxon>
        <taxon>Desulfurobacteriaceae</taxon>
        <taxon>Desulfurobacterium</taxon>
    </lineage>
</organism>
<keyword evidence="5" id="KW-0479">Metal-binding</keyword>
<keyword evidence="6" id="KW-0547">Nucleotide-binding</keyword>
<dbReference type="EMBL" id="FXUB01000001">
    <property type="protein sequence ID" value="SMP07572.1"/>
    <property type="molecule type" value="Genomic_DNA"/>
</dbReference>
<keyword evidence="4" id="KW-0548">Nucleotidyltransferase</keyword>
<keyword evidence="8" id="KW-0460">Magnesium</keyword>
<dbReference type="CDD" id="cd05403">
    <property type="entry name" value="NT_KNTase_like"/>
    <property type="match status" value="1"/>
</dbReference>
<evidence type="ECO:0000313" key="12">
    <source>
        <dbReference type="Proteomes" id="UP001157911"/>
    </source>
</evidence>
<evidence type="ECO:0000256" key="6">
    <source>
        <dbReference type="ARBA" id="ARBA00022741"/>
    </source>
</evidence>
<evidence type="ECO:0000256" key="8">
    <source>
        <dbReference type="ARBA" id="ARBA00022842"/>
    </source>
</evidence>
<dbReference type="InterPro" id="IPR052038">
    <property type="entry name" value="Type-VII_TA_antitoxin"/>
</dbReference>
<evidence type="ECO:0000256" key="9">
    <source>
        <dbReference type="ARBA" id="ARBA00038276"/>
    </source>
</evidence>
<dbReference type="Pfam" id="PF01909">
    <property type="entry name" value="NTP_transf_2"/>
    <property type="match status" value="1"/>
</dbReference>
<name>A0ABY1NF08_9BACT</name>
<feature type="domain" description="Polymerase nucleotidyl transferase" evidence="10">
    <location>
        <begin position="24"/>
        <end position="101"/>
    </location>
</feature>
<sequence>MKILKRTARKKPKSLSEIVEVLLKHREELYQRYGVKHLKIFGSFARNEQKRDSDLDVIVFLDGRIDLLGFVELKHYLEEITGLSVDLVTDRGISPFVKPYIQEFEVF</sequence>
<reference evidence="11 12" key="1">
    <citation type="submission" date="2017-05" db="EMBL/GenBank/DDBJ databases">
        <authorList>
            <person name="Varghese N."/>
            <person name="Submissions S."/>
        </authorList>
    </citation>
    <scope>NUCLEOTIDE SEQUENCE [LARGE SCALE GENOMIC DNA]</scope>
    <source>
        <strain evidence="11 12">DSM 15522</strain>
    </source>
</reference>
<comment type="cofactor">
    <cofactor evidence="1">
        <name>Mg(2+)</name>
        <dbReference type="ChEBI" id="CHEBI:18420"/>
    </cofactor>
</comment>
<keyword evidence="12" id="KW-1185">Reference proteome</keyword>
<dbReference type="PANTHER" id="PTHR33571:SF14">
    <property type="entry name" value="PROTEIN ADENYLYLTRANSFERASE MJ0435-RELATED"/>
    <property type="match status" value="1"/>
</dbReference>
<evidence type="ECO:0000256" key="1">
    <source>
        <dbReference type="ARBA" id="ARBA00001946"/>
    </source>
</evidence>
<dbReference type="Gene3D" id="3.30.460.10">
    <property type="entry name" value="Beta Polymerase, domain 2"/>
    <property type="match status" value="1"/>
</dbReference>
<keyword evidence="7" id="KW-0067">ATP-binding</keyword>
<evidence type="ECO:0000256" key="3">
    <source>
        <dbReference type="ARBA" id="ARBA00022679"/>
    </source>
</evidence>
<dbReference type="InterPro" id="IPR043519">
    <property type="entry name" value="NT_sf"/>
</dbReference>
<protein>
    <recommendedName>
        <fullName evidence="10">Polymerase nucleotidyl transferase domain-containing protein</fullName>
    </recommendedName>
</protein>
<dbReference type="InterPro" id="IPR002934">
    <property type="entry name" value="Polymerase_NTP_transf_dom"/>
</dbReference>
<gene>
    <name evidence="11" type="ORF">SAMN06265339_0495</name>
</gene>
<evidence type="ECO:0000256" key="5">
    <source>
        <dbReference type="ARBA" id="ARBA00022723"/>
    </source>
</evidence>
<evidence type="ECO:0000256" key="2">
    <source>
        <dbReference type="ARBA" id="ARBA00022649"/>
    </source>
</evidence>
<proteinExistence type="inferred from homology"/>